<gene>
    <name evidence="1" type="ORF">FB192DRAFT_1466159</name>
</gene>
<evidence type="ECO:0000313" key="2">
    <source>
        <dbReference type="Proteomes" id="UP000469890"/>
    </source>
</evidence>
<evidence type="ECO:0000313" key="1">
    <source>
        <dbReference type="EMBL" id="KAF1796999.1"/>
    </source>
</evidence>
<comment type="caution">
    <text evidence="1">The sequence shown here is derived from an EMBL/GenBank/DDBJ whole genome shotgun (WGS) entry which is preliminary data.</text>
</comment>
<sequence length="116" mass="13653">MSMQSYCEDGHEHGVQPMDLVVDEELYAIETISSRTQFLMNKPPERQSNPIILPNVDERNCDVDMELCNKRRYTVYSDEDKTRLFRLFSSKCLRQLGIHIWAAQRWVKQPFKIGSV</sequence>
<reference evidence="1 2" key="1">
    <citation type="submission" date="2019-09" db="EMBL/GenBank/DDBJ databases">
        <authorList>
            <consortium name="DOE Joint Genome Institute"/>
            <person name="Mondo S.J."/>
            <person name="Navarro-Mendoza M.I."/>
            <person name="Perez-Arques C."/>
            <person name="Panchal S."/>
            <person name="Nicolas F.E."/>
            <person name="Ganguly P."/>
            <person name="Pangilinan J."/>
            <person name="Grigoriev I."/>
            <person name="Heitman J."/>
            <person name="Sanya K."/>
            <person name="Garre V."/>
        </authorList>
    </citation>
    <scope>NUCLEOTIDE SEQUENCE [LARGE SCALE GENOMIC DNA]</scope>
    <source>
        <strain evidence="1 2">MU402</strain>
    </source>
</reference>
<dbReference type="Proteomes" id="UP000469890">
    <property type="component" value="Unassembled WGS sequence"/>
</dbReference>
<proteinExistence type="predicted"/>
<protein>
    <submittedName>
        <fullName evidence="1">Uncharacterized protein</fullName>
    </submittedName>
</protein>
<name>A0A8H4EX37_MUCCL</name>
<dbReference type="AlphaFoldDB" id="A0A8H4EX37"/>
<dbReference type="EMBL" id="JAAECE010000010">
    <property type="protein sequence ID" value="KAF1796999.1"/>
    <property type="molecule type" value="Genomic_DNA"/>
</dbReference>
<organism evidence="1 2">
    <name type="scientific">Mucor circinelloides f. lusitanicus</name>
    <name type="common">Mucor racemosus var. lusitanicus</name>
    <dbReference type="NCBI Taxonomy" id="29924"/>
    <lineage>
        <taxon>Eukaryota</taxon>
        <taxon>Fungi</taxon>
        <taxon>Fungi incertae sedis</taxon>
        <taxon>Mucoromycota</taxon>
        <taxon>Mucoromycotina</taxon>
        <taxon>Mucoromycetes</taxon>
        <taxon>Mucorales</taxon>
        <taxon>Mucorineae</taxon>
        <taxon>Mucoraceae</taxon>
        <taxon>Mucor</taxon>
    </lineage>
</organism>
<accession>A0A8H4EX37</accession>